<name>A0A837FH46_9ENTR</name>
<evidence type="ECO:0000313" key="2">
    <source>
        <dbReference type="Proteomes" id="UP000033679"/>
    </source>
</evidence>
<proteinExistence type="predicted"/>
<dbReference type="EMBL" id="JZYN01000007">
    <property type="protein sequence ID" value="KJM68908.1"/>
    <property type="molecule type" value="Genomic_DNA"/>
</dbReference>
<protein>
    <submittedName>
        <fullName evidence="1">Uncharacterized protein</fullName>
    </submittedName>
</protein>
<dbReference type="AlphaFoldDB" id="A0A837FH46"/>
<sequence>MNHEQLVQYGFKFGKNGPHAARCMMIEELKILLQARPENTLQEEYRVSIVDDNILHKPSSSARKLTYRHMVGLYGMSPHIPLFKFFRQLWELSEEAQPLLALQLAIARDPLLRESVGVITALKPGQILPRSVMEEHLAKDDPDRFSQASLQSFARNISGTWTQSGYLSGKVKKQRTDPKVTYVNVVFALLLGHFQGLSGKRLFDSFWMKLLPVDETTLYELAYRATLRGLINFKQASEVVEVSFAPLNLLVKE</sequence>
<evidence type="ECO:0000313" key="1">
    <source>
        <dbReference type="EMBL" id="KJM68908.1"/>
    </source>
</evidence>
<gene>
    <name evidence="1" type="ORF">SS59_06870</name>
</gene>
<dbReference type="Proteomes" id="UP000033679">
    <property type="component" value="Unassembled WGS sequence"/>
</dbReference>
<comment type="caution">
    <text evidence="1">The sequence shown here is derived from an EMBL/GenBank/DDBJ whole genome shotgun (WGS) entry which is preliminary data.</text>
</comment>
<dbReference type="RefSeq" id="WP_045345930.1">
    <property type="nucleotide sequence ID" value="NZ_JAYXUI010000001.1"/>
</dbReference>
<organism evidence="1 2">
    <name type="scientific">Enterobacter hormaechei subsp. xiangfangensis</name>
    <dbReference type="NCBI Taxonomy" id="1296536"/>
    <lineage>
        <taxon>Bacteria</taxon>
        <taxon>Pseudomonadati</taxon>
        <taxon>Pseudomonadota</taxon>
        <taxon>Gammaproteobacteria</taxon>
        <taxon>Enterobacterales</taxon>
        <taxon>Enterobacteriaceae</taxon>
        <taxon>Enterobacter</taxon>
        <taxon>Enterobacter cloacae complex</taxon>
    </lineage>
</organism>
<reference evidence="1 2" key="1">
    <citation type="submission" date="2015-03" db="EMBL/GenBank/DDBJ databases">
        <authorList>
            <person name="McCorrison J."/>
            <person name="Sanka R."/>
            <person name="Adams M."/>
            <person name="Brinkac L."/>
            <person name="Nierman W."/>
            <person name="Sutton G."/>
            <person name="Nelson K."/>
            <person name="Kiedrowski L."/>
            <person name="Guerrero D."/>
            <person name="Bonomo R."/>
        </authorList>
    </citation>
    <scope>NUCLEOTIDE SEQUENCE [LARGE SCALE GENOMIC DNA]</scope>
    <source>
        <strain evidence="1 2">39373</strain>
    </source>
</reference>
<accession>A0A837FH46</accession>